<reference evidence="2" key="1">
    <citation type="submission" date="2023-10" db="EMBL/GenBank/DDBJ databases">
        <title>Genome assemblies of two species of porcelain crab, Petrolisthes cinctipes and Petrolisthes manimaculis (Anomura: Porcellanidae).</title>
        <authorList>
            <person name="Angst P."/>
        </authorList>
    </citation>
    <scope>NUCLEOTIDE SEQUENCE</scope>
    <source>
        <strain evidence="2">PB745_01</strain>
        <tissue evidence="2">Gill</tissue>
    </source>
</reference>
<organism evidence="2 3">
    <name type="scientific">Petrolisthes cinctipes</name>
    <name type="common">Flat porcelain crab</name>
    <dbReference type="NCBI Taxonomy" id="88211"/>
    <lineage>
        <taxon>Eukaryota</taxon>
        <taxon>Metazoa</taxon>
        <taxon>Ecdysozoa</taxon>
        <taxon>Arthropoda</taxon>
        <taxon>Crustacea</taxon>
        <taxon>Multicrustacea</taxon>
        <taxon>Malacostraca</taxon>
        <taxon>Eumalacostraca</taxon>
        <taxon>Eucarida</taxon>
        <taxon>Decapoda</taxon>
        <taxon>Pleocyemata</taxon>
        <taxon>Anomura</taxon>
        <taxon>Galatheoidea</taxon>
        <taxon>Porcellanidae</taxon>
        <taxon>Petrolisthes</taxon>
    </lineage>
</organism>
<feature type="compositionally biased region" description="Low complexity" evidence="1">
    <location>
        <begin position="1"/>
        <end position="29"/>
    </location>
</feature>
<comment type="caution">
    <text evidence="2">The sequence shown here is derived from an EMBL/GenBank/DDBJ whole genome shotgun (WGS) entry which is preliminary data.</text>
</comment>
<accession>A0AAE1FM43</accession>
<sequence>MTDTLGQPEVTETTTTYTVDYGPQTTTNGHPPPPPPRPGHDTPPSSSSRHSLASASTNQDPQLVSRKQTQHTTQQITTTTKVIREVQHIAPDGQVLDTYTLGEYPAPPPPPRPDPGYAMDPYRPHSPSSEAGSRGRYEGGYEYDPYSRGPPPPTLQDYPYEQQPYQPSQPNQPTQPGYSGRYRDPPEVCGDDGSLGRGIDDVLYDSEGEGNRAITLCLSSSSPLFTSRACSCHSLCSASPYATHPDSSITPPTLTLHHNAT</sequence>
<evidence type="ECO:0000313" key="3">
    <source>
        <dbReference type="Proteomes" id="UP001286313"/>
    </source>
</evidence>
<keyword evidence="3" id="KW-1185">Reference proteome</keyword>
<feature type="compositionally biased region" description="Low complexity" evidence="1">
    <location>
        <begin position="156"/>
        <end position="176"/>
    </location>
</feature>
<feature type="compositionally biased region" description="Low complexity" evidence="1">
    <location>
        <begin position="70"/>
        <end position="80"/>
    </location>
</feature>
<gene>
    <name evidence="2" type="ORF">Pcinc_018985</name>
</gene>
<feature type="region of interest" description="Disordered" evidence="1">
    <location>
        <begin position="1"/>
        <end position="184"/>
    </location>
</feature>
<dbReference type="AlphaFoldDB" id="A0AAE1FM43"/>
<name>A0AAE1FM43_PETCI</name>
<proteinExistence type="predicted"/>
<dbReference type="Proteomes" id="UP001286313">
    <property type="component" value="Unassembled WGS sequence"/>
</dbReference>
<evidence type="ECO:0000256" key="1">
    <source>
        <dbReference type="SAM" id="MobiDB-lite"/>
    </source>
</evidence>
<feature type="compositionally biased region" description="Pro residues" evidence="1">
    <location>
        <begin position="105"/>
        <end position="114"/>
    </location>
</feature>
<dbReference type="EMBL" id="JAWQEG010001858">
    <property type="protein sequence ID" value="KAK3876206.1"/>
    <property type="molecule type" value="Genomic_DNA"/>
</dbReference>
<feature type="compositionally biased region" description="Low complexity" evidence="1">
    <location>
        <begin position="42"/>
        <end position="56"/>
    </location>
</feature>
<protein>
    <submittedName>
        <fullName evidence="2">Uncharacterized protein</fullName>
    </submittedName>
</protein>
<feature type="compositionally biased region" description="Polar residues" evidence="1">
    <location>
        <begin position="57"/>
        <end position="67"/>
    </location>
</feature>
<evidence type="ECO:0000313" key="2">
    <source>
        <dbReference type="EMBL" id="KAK3876206.1"/>
    </source>
</evidence>